<reference evidence="1 4" key="1">
    <citation type="submission" date="2023-02" db="EMBL/GenBank/DDBJ databases">
        <title>Pathogen: clinical or host-associated sample.</title>
        <authorList>
            <person name="Hergert J."/>
            <person name="Casey R."/>
            <person name="Wagner J."/>
            <person name="Young E.L."/>
            <person name="Oakeson K.F."/>
        </authorList>
    </citation>
    <scope>NUCLEOTIDE SEQUENCE</scope>
    <source>
        <strain evidence="2 4">2022CK-00829</strain>
        <strain evidence="1">2022CK-00830</strain>
    </source>
</reference>
<dbReference type="RefSeq" id="WP_238546435.1">
    <property type="nucleotide sequence ID" value="NZ_CP118101.1"/>
</dbReference>
<dbReference type="Proteomes" id="UP001220962">
    <property type="component" value="Chromosome"/>
</dbReference>
<name>A0AAX3N337_9BACL</name>
<protein>
    <submittedName>
        <fullName evidence="1">Uncharacterized protein</fullName>
    </submittedName>
</protein>
<accession>A0AAX3N337</accession>
<evidence type="ECO:0000313" key="2">
    <source>
        <dbReference type="EMBL" id="WDI03128.1"/>
    </source>
</evidence>
<organism evidence="1 3">
    <name type="scientific">Paenibacillus urinalis</name>
    <dbReference type="NCBI Taxonomy" id="521520"/>
    <lineage>
        <taxon>Bacteria</taxon>
        <taxon>Bacillati</taxon>
        <taxon>Bacillota</taxon>
        <taxon>Bacilli</taxon>
        <taxon>Bacillales</taxon>
        <taxon>Paenibacillaceae</taxon>
        <taxon>Paenibacillus</taxon>
    </lineage>
</organism>
<evidence type="ECO:0000313" key="1">
    <source>
        <dbReference type="EMBL" id="WDH83449.1"/>
    </source>
</evidence>
<dbReference type="AlphaFoldDB" id="A0AAX3N337"/>
<keyword evidence="4" id="KW-1185">Reference proteome</keyword>
<sequence>MIVVSVLIVLILILFYMYSNQKKTIENYRDNALEAITTHADMKETYWFVP</sequence>
<evidence type="ECO:0000313" key="4">
    <source>
        <dbReference type="Proteomes" id="UP001221519"/>
    </source>
</evidence>
<dbReference type="EMBL" id="CP118101">
    <property type="protein sequence ID" value="WDH83449.1"/>
    <property type="molecule type" value="Genomic_DNA"/>
</dbReference>
<proteinExistence type="predicted"/>
<gene>
    <name evidence="1" type="ORF">PUW23_04175</name>
    <name evidence="2" type="ORF">PUW25_03850</name>
</gene>
<dbReference type="EMBL" id="CP118108">
    <property type="protein sequence ID" value="WDI03128.1"/>
    <property type="molecule type" value="Genomic_DNA"/>
</dbReference>
<evidence type="ECO:0000313" key="3">
    <source>
        <dbReference type="Proteomes" id="UP001220962"/>
    </source>
</evidence>
<dbReference type="Proteomes" id="UP001221519">
    <property type="component" value="Chromosome"/>
</dbReference>